<organism evidence="1 2">
    <name type="scientific">Forsythia ovata</name>
    <dbReference type="NCBI Taxonomy" id="205694"/>
    <lineage>
        <taxon>Eukaryota</taxon>
        <taxon>Viridiplantae</taxon>
        <taxon>Streptophyta</taxon>
        <taxon>Embryophyta</taxon>
        <taxon>Tracheophyta</taxon>
        <taxon>Spermatophyta</taxon>
        <taxon>Magnoliopsida</taxon>
        <taxon>eudicotyledons</taxon>
        <taxon>Gunneridae</taxon>
        <taxon>Pentapetalae</taxon>
        <taxon>asterids</taxon>
        <taxon>lamiids</taxon>
        <taxon>Lamiales</taxon>
        <taxon>Oleaceae</taxon>
        <taxon>Forsythieae</taxon>
        <taxon>Forsythia</taxon>
    </lineage>
</organism>
<gene>
    <name evidence="1" type="ORF">Fot_54021</name>
</gene>
<sequence>MEAELAVEPQLLKKLSFKSLKRSFDLFYPLHGQFPPSDPKRPKRCFTKSNIANDLKTKMVLTDDSSSSEVEGYDIGRKWITENVVPAGSDDNAKISGSVQVEKEIIGILKD</sequence>
<evidence type="ECO:0000313" key="1">
    <source>
        <dbReference type="EMBL" id="KAL2462784.1"/>
    </source>
</evidence>
<dbReference type="Proteomes" id="UP001604277">
    <property type="component" value="Unassembled WGS sequence"/>
</dbReference>
<name>A0ABD1PFV2_9LAMI</name>
<keyword evidence="2" id="KW-1185">Reference proteome</keyword>
<protein>
    <submittedName>
        <fullName evidence="1">Protein pleiotropic regulatory locus 1-like</fullName>
    </submittedName>
</protein>
<comment type="caution">
    <text evidence="1">The sequence shown here is derived from an EMBL/GenBank/DDBJ whole genome shotgun (WGS) entry which is preliminary data.</text>
</comment>
<dbReference type="EMBL" id="JBFOLJ010000020">
    <property type="protein sequence ID" value="KAL2462784.1"/>
    <property type="molecule type" value="Genomic_DNA"/>
</dbReference>
<reference evidence="2" key="1">
    <citation type="submission" date="2024-07" db="EMBL/GenBank/DDBJ databases">
        <title>Two chromosome-level genome assemblies of Korean endemic species Abeliophyllum distichum and Forsythia ovata (Oleaceae).</title>
        <authorList>
            <person name="Jang H."/>
        </authorList>
    </citation>
    <scope>NUCLEOTIDE SEQUENCE [LARGE SCALE GENOMIC DNA]</scope>
</reference>
<accession>A0ABD1PFV2</accession>
<dbReference type="AlphaFoldDB" id="A0ABD1PFV2"/>
<proteinExistence type="predicted"/>
<evidence type="ECO:0000313" key="2">
    <source>
        <dbReference type="Proteomes" id="UP001604277"/>
    </source>
</evidence>